<evidence type="ECO:0000256" key="1">
    <source>
        <dbReference type="ARBA" id="ARBA00004496"/>
    </source>
</evidence>
<evidence type="ECO:0000256" key="10">
    <source>
        <dbReference type="SAM" id="MobiDB-lite"/>
    </source>
</evidence>
<evidence type="ECO:0000256" key="7">
    <source>
        <dbReference type="ARBA" id="ARBA00075398"/>
    </source>
</evidence>
<evidence type="ECO:0000256" key="5">
    <source>
        <dbReference type="ARBA" id="ARBA00022833"/>
    </source>
</evidence>
<dbReference type="InterPro" id="IPR006594">
    <property type="entry name" value="LisH"/>
</dbReference>
<dbReference type="GO" id="GO:0034657">
    <property type="term" value="C:GID complex"/>
    <property type="evidence" value="ECO:0007669"/>
    <property type="project" value="TreeGrafter"/>
</dbReference>
<keyword evidence="2" id="KW-0963">Cytoplasm</keyword>
<keyword evidence="5" id="KW-0862">Zinc</keyword>
<dbReference type="InterPro" id="IPR045098">
    <property type="entry name" value="Fyv10_fam"/>
</dbReference>
<reference evidence="13" key="1">
    <citation type="submission" date="2015-02" db="EMBL/GenBank/DDBJ databases">
        <authorList>
            <person name="Gon?alves P."/>
        </authorList>
    </citation>
    <scope>NUCLEOTIDE SEQUENCE [LARGE SCALE GENOMIC DNA]</scope>
</reference>
<dbReference type="GO" id="GO:0008270">
    <property type="term" value="F:zinc ion binding"/>
    <property type="evidence" value="ECO:0007669"/>
    <property type="project" value="UniProtKB-KW"/>
</dbReference>
<feature type="compositionally biased region" description="Pro residues" evidence="10">
    <location>
        <begin position="105"/>
        <end position="122"/>
    </location>
</feature>
<evidence type="ECO:0000256" key="9">
    <source>
        <dbReference type="PROSITE-ProRule" id="PRU01215"/>
    </source>
</evidence>
<keyword evidence="13" id="KW-1185">Reference proteome</keyword>
<dbReference type="GO" id="GO:0043161">
    <property type="term" value="P:proteasome-mediated ubiquitin-dependent protein catabolic process"/>
    <property type="evidence" value="ECO:0007669"/>
    <property type="project" value="InterPro"/>
</dbReference>
<dbReference type="SUPFAM" id="SSF57850">
    <property type="entry name" value="RING/U-box"/>
    <property type="match status" value="1"/>
</dbReference>
<dbReference type="PANTHER" id="PTHR12170">
    <property type="entry name" value="MACROPHAGE ERYTHROBLAST ATTACHER-RELATED"/>
    <property type="match status" value="1"/>
</dbReference>
<evidence type="ECO:0000313" key="12">
    <source>
        <dbReference type="EMBL" id="CEQ39490.1"/>
    </source>
</evidence>
<dbReference type="Gene3D" id="3.30.40.10">
    <property type="entry name" value="Zinc/RING finger domain, C3HC4 (zinc finger)"/>
    <property type="match status" value="1"/>
</dbReference>
<dbReference type="PROSITE" id="PS50896">
    <property type="entry name" value="LISH"/>
    <property type="match status" value="1"/>
</dbReference>
<dbReference type="InterPro" id="IPR027370">
    <property type="entry name" value="Znf-RING_euk"/>
</dbReference>
<evidence type="ECO:0000313" key="13">
    <source>
        <dbReference type="Proteomes" id="UP000243876"/>
    </source>
</evidence>
<evidence type="ECO:0000256" key="4">
    <source>
        <dbReference type="ARBA" id="ARBA00022771"/>
    </source>
</evidence>
<comment type="subcellular location">
    <subcellularLocation>
        <location evidence="1">Cytoplasm</location>
    </subcellularLocation>
</comment>
<feature type="region of interest" description="Disordered" evidence="10">
    <location>
        <begin position="104"/>
        <end position="125"/>
    </location>
</feature>
<keyword evidence="3" id="KW-0479">Metal-binding</keyword>
<comment type="similarity">
    <text evidence="6">Belongs to the RMD5/GID2 family.</text>
</comment>
<dbReference type="Pfam" id="PF13445">
    <property type="entry name" value="zf-RING_UBOX"/>
    <property type="match status" value="1"/>
</dbReference>
<dbReference type="AlphaFoldDB" id="A0A0D6EIR3"/>
<dbReference type="PROSITE" id="PS51867">
    <property type="entry name" value="ZF_RING_GID"/>
    <property type="match status" value="1"/>
</dbReference>
<feature type="zinc finger region" description="RING-Gid-type" evidence="9">
    <location>
        <begin position="421"/>
        <end position="463"/>
    </location>
</feature>
<dbReference type="FunFam" id="3.30.40.10:FF:000143">
    <property type="entry name" value="Regulator of gluconeogenesis Rmd5"/>
    <property type="match status" value="1"/>
</dbReference>
<name>A0A0D6EIR3_SPOSA</name>
<organism evidence="12 13">
    <name type="scientific">Sporidiobolus salmonicolor</name>
    <name type="common">Yeast-like fungus</name>
    <name type="synonym">Sporobolomyces salmonicolor</name>
    <dbReference type="NCBI Taxonomy" id="5005"/>
    <lineage>
        <taxon>Eukaryota</taxon>
        <taxon>Fungi</taxon>
        <taxon>Dikarya</taxon>
        <taxon>Basidiomycota</taxon>
        <taxon>Pucciniomycotina</taxon>
        <taxon>Microbotryomycetes</taxon>
        <taxon>Sporidiobolales</taxon>
        <taxon>Sporidiobolaceae</taxon>
        <taxon>Sporobolomyces</taxon>
    </lineage>
</organism>
<evidence type="ECO:0000259" key="11">
    <source>
        <dbReference type="PROSITE" id="PS51867"/>
    </source>
</evidence>
<dbReference type="GO" id="GO:0061630">
    <property type="term" value="F:ubiquitin protein ligase activity"/>
    <property type="evidence" value="ECO:0007669"/>
    <property type="project" value="InterPro"/>
</dbReference>
<proteinExistence type="inferred from homology"/>
<dbReference type="Proteomes" id="UP000243876">
    <property type="component" value="Unassembled WGS sequence"/>
</dbReference>
<feature type="domain" description="RING-Gid-type" evidence="11">
    <location>
        <begin position="421"/>
        <end position="463"/>
    </location>
</feature>
<dbReference type="Pfam" id="PF10607">
    <property type="entry name" value="CTLH"/>
    <property type="match status" value="1"/>
</dbReference>
<keyword evidence="4 9" id="KW-0863">Zinc-finger</keyword>
<dbReference type="InterPro" id="IPR024964">
    <property type="entry name" value="CTLH/CRA"/>
</dbReference>
<dbReference type="GO" id="GO:0005634">
    <property type="term" value="C:nucleus"/>
    <property type="evidence" value="ECO:0007669"/>
    <property type="project" value="TreeGrafter"/>
</dbReference>
<dbReference type="InterPro" id="IPR044063">
    <property type="entry name" value="ZF_RING_GID"/>
</dbReference>
<dbReference type="CDD" id="cd16652">
    <property type="entry name" value="dRING_Rmd5p-like"/>
    <property type="match status" value="1"/>
</dbReference>
<gene>
    <name evidence="12" type="primary">SPOSA6832_01043</name>
</gene>
<evidence type="ECO:0000256" key="2">
    <source>
        <dbReference type="ARBA" id="ARBA00022490"/>
    </source>
</evidence>
<dbReference type="PANTHER" id="PTHR12170:SF3">
    <property type="entry name" value="GH10162P"/>
    <property type="match status" value="1"/>
</dbReference>
<evidence type="ECO:0000256" key="6">
    <source>
        <dbReference type="ARBA" id="ARBA00061136"/>
    </source>
</evidence>
<dbReference type="OrthoDB" id="1933281at2759"/>
<evidence type="ECO:0000256" key="8">
    <source>
        <dbReference type="ARBA" id="ARBA00080744"/>
    </source>
</evidence>
<evidence type="ECO:0000256" key="3">
    <source>
        <dbReference type="ARBA" id="ARBA00022723"/>
    </source>
</evidence>
<sequence length="477" mass="50398">MNASHLDPLPADLDNVIVKARTSHMTNLANVDAIIARLELARAQLAGTAPPPADGENEPAPSSAATLLPLSSFVKTANAQAAAAHKEWSGAVGKLAKTVDKKFAAPPPPLFPPAPTPPPPSTLHPTFLSISPSGSTTPAAALASPSESSVMPFSSPSAISALNEAITSHLARIGAFHSLSTFLEESGTPSPLSDELLDSLRALHEILVELRSGTCTAAIDWLLAHPDADPLGDLEFSLRREEFIRLLLAGSSLEPPTDAEMETEPLLPPAPAPAVKGAPPDPHVQAALAYGGTHFRHFMTPARQATICALLTSPLYMPLPRLLASPYGPLYQPYTSSTTTTSSPTDSLCLAFSAAYLKHLGLPRDSPLTVVTDVGGSGAMAKIMKVRAVMKEKKTEWSAVGELPVEIPLPVPYRYHSIFACPVSKEQSTAQNPPMLLPCGHVIARESLVRLARGTPTLKCPYCPVVSHFSACVRVHF</sequence>
<protein>
    <recommendedName>
        <fullName evidence="8">GID complex catalytic subunit 2</fullName>
    </recommendedName>
    <alternativeName>
        <fullName evidence="7">Glucose-induced degradation protein 2</fullName>
    </alternativeName>
</protein>
<accession>A0A0D6EIR3</accession>
<dbReference type="InterPro" id="IPR013083">
    <property type="entry name" value="Znf_RING/FYVE/PHD"/>
</dbReference>
<dbReference type="InterPro" id="IPR037683">
    <property type="entry name" value="Rmd5_dRing"/>
</dbReference>
<dbReference type="EMBL" id="CENE01000003">
    <property type="protein sequence ID" value="CEQ39490.1"/>
    <property type="molecule type" value="Genomic_DNA"/>
</dbReference>
<dbReference type="GO" id="GO:0005737">
    <property type="term" value="C:cytoplasm"/>
    <property type="evidence" value="ECO:0007669"/>
    <property type="project" value="UniProtKB-SubCell"/>
</dbReference>